<keyword evidence="10" id="KW-1185">Reference proteome</keyword>
<dbReference type="GO" id="GO:0005886">
    <property type="term" value="C:plasma membrane"/>
    <property type="evidence" value="ECO:0007669"/>
    <property type="project" value="TreeGrafter"/>
</dbReference>
<accession>A0A7I8VPS0</accession>
<sequence length="1026" mass="117204">MDWKVCVWFLVILLLCIKEHDCLPEYCTKYGNCRCENGVEDKFSCRDLGSINNLISLLPSTITELKITHSNINRINKNTFSKFTSLKVLTLQNNKIKFIHPLSFALTKNLEEINLQSNRLIRFEIHSGLQKLERLNLQKNQLSYISKTFFYLKSLKSLNVRKNKRLKCTCETVWLLEKNIMVEGSCKLITRGKKRFKREKLSELAVEDLCPPLPFMQPENSQILFIGDSFEAYCTMKSRDPTAKYDTSNLKWRLNGIDLKNRTNSSESFHIDINKHDIKLTVPVVDLSLQGILACSDGTDKYIIKIIVYDSNDTFCGLDHSSSLKGNYTWKMTVSNTTVIQKCKSPRKANIERYCNTNGKWTNVNEENCEFLANSTRLLDKLYKNDSSNSLNILGQYLMENSVSFTSEKKNLILILNIIDRHIHKTSVNRDTTHMVLSIISKIIYSNPTVLKQSVINYSLTEKIFKIIKKLAYGIKLGSDDIVQLTFNGLTFYSKMVSTHSGISCSASFGKSLKCTKYVNESDYNWDNYDLYTSYHLPPSNDSTRIILVVFDNEAVFGSDFGENLNYPIIYSSFSPNGEVTGEVDFTIRKDDTGVSLKRFIPGVGVWFNATCIDIEDSALLSFKCRSNFEAAYALVSQESKRSFFHFDFRVRLLGSIAFTGCAVVFLSSIISAILCCRWQKSAPSEWRHSIANLCVSFSLCAALFCVDFIEPPLICSIRPLLLNLFIFSGFCWSISANYVAKQAIFKKVLSIEDDELETAEVDSRSSCFKYYLIGYGLPLLVIGLTAAITLRPKEIGDFQCTQPDFISLYAPSAFFAVIFFFMSFRIECLHCFHLEDEDSENVMTISDCRAVLVCFIMYLLCFVSSVFLILDYRIPFLPVKSQTFYECAFCQFCVLLSISSIFALGIVQRPEPEVEEVSENRVEPIGKDHNNRTESVISDNTHASSSVALPPPPVNLGKNGFHQSSFYNPRQNGIARKFWDRKKEQIRNIPYETREEDESELKQLENSDEDSKRLLRQEEKDETVV</sequence>
<evidence type="ECO:0000256" key="2">
    <source>
        <dbReference type="ARBA" id="ARBA00022614"/>
    </source>
</evidence>
<dbReference type="PROSITE" id="PS51450">
    <property type="entry name" value="LRR"/>
    <property type="match status" value="1"/>
</dbReference>
<feature type="transmembrane region" description="Helical" evidence="6">
    <location>
        <begin position="653"/>
        <end position="679"/>
    </location>
</feature>
<dbReference type="InterPro" id="IPR003591">
    <property type="entry name" value="Leu-rich_rpt_typical-subtyp"/>
</dbReference>
<keyword evidence="3" id="KW-0677">Repeat</keyword>
<feature type="compositionally biased region" description="Basic and acidic residues" evidence="5">
    <location>
        <begin position="1001"/>
        <end position="1026"/>
    </location>
</feature>
<dbReference type="InterPro" id="IPR051963">
    <property type="entry name" value="Adhesion_GPCR_A"/>
</dbReference>
<comment type="caution">
    <text evidence="9">The sequence shown here is derived from an EMBL/GenBank/DDBJ whole genome shotgun (WGS) entry which is preliminary data.</text>
</comment>
<dbReference type="GO" id="GO:0004930">
    <property type="term" value="F:G protein-coupled receptor activity"/>
    <property type="evidence" value="ECO:0007669"/>
    <property type="project" value="InterPro"/>
</dbReference>
<feature type="transmembrane region" description="Helical" evidence="6">
    <location>
        <begin position="691"/>
        <end position="710"/>
    </location>
</feature>
<organism evidence="9 10">
    <name type="scientific">Dimorphilus gyrociliatus</name>
    <dbReference type="NCBI Taxonomy" id="2664684"/>
    <lineage>
        <taxon>Eukaryota</taxon>
        <taxon>Metazoa</taxon>
        <taxon>Spiralia</taxon>
        <taxon>Lophotrochozoa</taxon>
        <taxon>Annelida</taxon>
        <taxon>Polychaeta</taxon>
        <taxon>Polychaeta incertae sedis</taxon>
        <taxon>Dinophilidae</taxon>
        <taxon>Dimorphilus</taxon>
    </lineage>
</organism>
<dbReference type="InterPro" id="IPR001611">
    <property type="entry name" value="Leu-rich_rpt"/>
</dbReference>
<feature type="signal peptide" evidence="7">
    <location>
        <begin position="1"/>
        <end position="22"/>
    </location>
</feature>
<feature type="domain" description="G-protein coupled receptors family 2 profile 1" evidence="8">
    <location>
        <begin position="294"/>
        <end position="373"/>
    </location>
</feature>
<dbReference type="OrthoDB" id="10031018at2759"/>
<keyword evidence="7" id="KW-0732">Signal</keyword>
<evidence type="ECO:0000256" key="4">
    <source>
        <dbReference type="ARBA" id="ARBA00023170"/>
    </source>
</evidence>
<feature type="region of interest" description="Disordered" evidence="5">
    <location>
        <begin position="991"/>
        <end position="1026"/>
    </location>
</feature>
<evidence type="ECO:0000256" key="1">
    <source>
        <dbReference type="ARBA" id="ARBA00007343"/>
    </source>
</evidence>
<dbReference type="SMART" id="SM00369">
    <property type="entry name" value="LRR_TYP"/>
    <property type="match status" value="2"/>
</dbReference>
<feature type="transmembrane region" description="Helical" evidence="6">
    <location>
        <begin position="722"/>
        <end position="741"/>
    </location>
</feature>
<keyword evidence="6" id="KW-0812">Transmembrane</keyword>
<dbReference type="GO" id="GO:0007166">
    <property type="term" value="P:cell surface receptor signaling pathway"/>
    <property type="evidence" value="ECO:0007669"/>
    <property type="project" value="TreeGrafter"/>
</dbReference>
<evidence type="ECO:0000259" key="8">
    <source>
        <dbReference type="PROSITE" id="PS50227"/>
    </source>
</evidence>
<dbReference type="Proteomes" id="UP000549394">
    <property type="component" value="Unassembled WGS sequence"/>
</dbReference>
<dbReference type="PANTHER" id="PTHR45930">
    <property type="entry name" value="G-PROTEIN COUPLED RECEPTOR 124-LIKE PROTEIN"/>
    <property type="match status" value="1"/>
</dbReference>
<dbReference type="Pfam" id="PF13855">
    <property type="entry name" value="LRR_8"/>
    <property type="match status" value="1"/>
</dbReference>
<keyword evidence="2" id="KW-0433">Leucine-rich repeat</keyword>
<evidence type="ECO:0000256" key="5">
    <source>
        <dbReference type="SAM" id="MobiDB-lite"/>
    </source>
</evidence>
<comment type="similarity">
    <text evidence="1">Belongs to the G-protein coupled receptor 2 family. Adhesion G-protein coupled receptor (ADGR) subfamily.</text>
</comment>
<keyword evidence="4" id="KW-0675">Receptor</keyword>
<feature type="transmembrane region" description="Helical" evidence="6">
    <location>
        <begin position="771"/>
        <end position="789"/>
    </location>
</feature>
<keyword evidence="6" id="KW-1133">Transmembrane helix</keyword>
<evidence type="ECO:0000256" key="7">
    <source>
        <dbReference type="SAM" id="SignalP"/>
    </source>
</evidence>
<dbReference type="PANTHER" id="PTHR45930:SF4">
    <property type="entry name" value="ADHESION G PROTEIN-COUPLED RECEPTOR A3"/>
    <property type="match status" value="1"/>
</dbReference>
<dbReference type="InterPro" id="IPR032675">
    <property type="entry name" value="LRR_dom_sf"/>
</dbReference>
<dbReference type="Gene3D" id="3.80.10.10">
    <property type="entry name" value="Ribonuclease Inhibitor"/>
    <property type="match status" value="1"/>
</dbReference>
<protein>
    <submittedName>
        <fullName evidence="9">DgyrCDS6816</fullName>
    </submittedName>
</protein>
<proteinExistence type="inferred from homology"/>
<evidence type="ECO:0000256" key="3">
    <source>
        <dbReference type="ARBA" id="ARBA00022737"/>
    </source>
</evidence>
<gene>
    <name evidence="9" type="ORF">DGYR_LOCUS6513</name>
</gene>
<feature type="chain" id="PRO_5029573774" evidence="7">
    <location>
        <begin position="23"/>
        <end position="1026"/>
    </location>
</feature>
<name>A0A7I8VPS0_9ANNE</name>
<dbReference type="InterPro" id="IPR001879">
    <property type="entry name" value="GPCR_2_extracellular_dom"/>
</dbReference>
<dbReference type="EMBL" id="CAJFCJ010000008">
    <property type="protein sequence ID" value="CAD5118077.1"/>
    <property type="molecule type" value="Genomic_DNA"/>
</dbReference>
<dbReference type="SUPFAM" id="SSF52058">
    <property type="entry name" value="L domain-like"/>
    <property type="match status" value="1"/>
</dbReference>
<feature type="transmembrane region" description="Helical" evidence="6">
    <location>
        <begin position="809"/>
        <end position="830"/>
    </location>
</feature>
<feature type="transmembrane region" description="Helical" evidence="6">
    <location>
        <begin position="851"/>
        <end position="871"/>
    </location>
</feature>
<evidence type="ECO:0000313" key="10">
    <source>
        <dbReference type="Proteomes" id="UP000549394"/>
    </source>
</evidence>
<dbReference type="AlphaFoldDB" id="A0A7I8VPS0"/>
<keyword evidence="6" id="KW-0472">Membrane</keyword>
<evidence type="ECO:0000256" key="6">
    <source>
        <dbReference type="SAM" id="Phobius"/>
    </source>
</evidence>
<dbReference type="PROSITE" id="PS50227">
    <property type="entry name" value="G_PROTEIN_RECEP_F2_3"/>
    <property type="match status" value="1"/>
</dbReference>
<evidence type="ECO:0000313" key="9">
    <source>
        <dbReference type="EMBL" id="CAD5118077.1"/>
    </source>
</evidence>
<reference evidence="9 10" key="1">
    <citation type="submission" date="2020-08" db="EMBL/GenBank/DDBJ databases">
        <authorList>
            <person name="Hejnol A."/>
        </authorList>
    </citation>
    <scope>NUCLEOTIDE SEQUENCE [LARGE SCALE GENOMIC DNA]</scope>
</reference>
<feature type="transmembrane region" description="Helical" evidence="6">
    <location>
        <begin position="883"/>
        <end position="908"/>
    </location>
</feature>